<organism evidence="3 4">
    <name type="scientific">Ravibacter arvi</name>
    <dbReference type="NCBI Taxonomy" id="2051041"/>
    <lineage>
        <taxon>Bacteria</taxon>
        <taxon>Pseudomonadati</taxon>
        <taxon>Bacteroidota</taxon>
        <taxon>Cytophagia</taxon>
        <taxon>Cytophagales</taxon>
        <taxon>Spirosomataceae</taxon>
        <taxon>Ravibacter</taxon>
    </lineage>
</organism>
<dbReference type="NCBIfam" id="TIGR04183">
    <property type="entry name" value="Por_Secre_tail"/>
    <property type="match status" value="1"/>
</dbReference>
<dbReference type="Proteomes" id="UP001501508">
    <property type="component" value="Unassembled WGS sequence"/>
</dbReference>
<reference evidence="4" key="1">
    <citation type="journal article" date="2019" name="Int. J. Syst. Evol. Microbiol.">
        <title>The Global Catalogue of Microorganisms (GCM) 10K type strain sequencing project: providing services to taxonomists for standard genome sequencing and annotation.</title>
        <authorList>
            <consortium name="The Broad Institute Genomics Platform"/>
            <consortium name="The Broad Institute Genome Sequencing Center for Infectious Disease"/>
            <person name="Wu L."/>
            <person name="Ma J."/>
        </authorList>
    </citation>
    <scope>NUCLEOTIDE SEQUENCE [LARGE SCALE GENOMIC DNA]</scope>
    <source>
        <strain evidence="4">JCM 31920</strain>
    </source>
</reference>
<dbReference type="InterPro" id="IPR054215">
    <property type="entry name" value="DUF6923"/>
</dbReference>
<accession>A0ABP8M6L2</accession>
<dbReference type="Pfam" id="PF21959">
    <property type="entry name" value="DUF6923"/>
    <property type="match status" value="2"/>
</dbReference>
<evidence type="ECO:0000259" key="2">
    <source>
        <dbReference type="Pfam" id="PF21959"/>
    </source>
</evidence>
<comment type="caution">
    <text evidence="3">The sequence shown here is derived from an EMBL/GenBank/DDBJ whole genome shotgun (WGS) entry which is preliminary data.</text>
</comment>
<evidence type="ECO:0000313" key="3">
    <source>
        <dbReference type="EMBL" id="GAA4443752.1"/>
    </source>
</evidence>
<feature type="domain" description="DUF6923" evidence="2">
    <location>
        <begin position="434"/>
        <end position="649"/>
    </location>
</feature>
<gene>
    <name evidence="3" type="ORF">GCM10023091_32850</name>
</gene>
<dbReference type="InterPro" id="IPR026444">
    <property type="entry name" value="Secre_tail"/>
</dbReference>
<evidence type="ECO:0000313" key="4">
    <source>
        <dbReference type="Proteomes" id="UP001501508"/>
    </source>
</evidence>
<keyword evidence="4" id="KW-1185">Reference proteome</keyword>
<dbReference type="Pfam" id="PF18962">
    <property type="entry name" value="Por_Secre_tail"/>
    <property type="match status" value="1"/>
</dbReference>
<sequence length="1094" mass="116313">MFNDATKTVSYPLRTVTINPEFTDGTVGSAVIRFNQLGMTPGALIKVYPGLTATGTPAETINNDNTASYLWTTRTYAGPVTITFESPIAAASGNFDIDIVYTTGDQVITSPFGFQVAYWKSFITPNAPVFIDSHPDHAVPIAIAYFNESKQLVSSEISFCVDYGQGAPLLGNEYPGQMIFHPTVRTDFDENGSVQPIDQLTAARMLYVISNAPQPISVEANYMAVQSAIDQLSDNPNGDLSGLAGDAQDAIPSLPSPVEPDFSVTGPGSTVSAGSAQNFTVNLTNPGTGPMVFTLEVPAGVTINSATGTGVTYNAGNKTITFASSPASATVSVTNASAGTATLRVLYNQSNFWNINNLLVYEPCDDYPKDENQGFLGIRQGNNPKPYREASAAWTTALNPLACTDGYYQINYFQPNIGTLRHIGSGSTTIIQNLTGDFNAVGYSTLDNFLWGYDRATDQVFKLGANGSELYAIPNMPAPATNKSRTVGTVDLNGYLYLYEPNAAQYITVDINPARAATYLKIVDPTNSYTAKTAAPWGTATTPRNISDWAYNPATGQIHALINGGGSNAFYISSLNPVTGTSTLSATAVNGTITTSNAIYDSQFFDPNGNLIVYYASRWYSVNPVTNEVTDLGSKSEPLSLGNDGATCLQFTAPTSFTCNNLYYQVETDELYSIDGNGTRSLVASLSGSLDAIGYSTTDNFLWGYDNASGQVFKLGANGVIQRFGISNIPATTHPDGYSVGTVGANGYLYLYEKNASQYITIDINPANAETYLKVVDPTAGFAIKTAAPWGTALSGGAQGISDWSFNISDGQIYALTDGNSATPYRVLQVNPLTGATTLQPGQVTGSGLQTGDQSFGSSIIDGSGNFIVFGNTTGNFYLINITTKTATTFTNVAASPSGNNDGAFCSLASSPALPVTLISFKASREGKVATLRWSTASEVNSKGFEIERSATASDWTKIGFVETQSQKGQSVSQLNYNFTDPQPLAGWNYYRLKMVDLDGTYTYSHIDALRGEGGQKTMFAYPNPVVNGKLSIGGAPGTGTRKVEVYNLSGLRVLQSDLGQNNELNVGNLVSGMYVLRIKAPGGEVQTSTFVVQ</sequence>
<evidence type="ECO:0000259" key="1">
    <source>
        <dbReference type="Pfam" id="PF18962"/>
    </source>
</evidence>
<dbReference type="EMBL" id="BAABEY010000030">
    <property type="protein sequence ID" value="GAA4443752.1"/>
    <property type="molecule type" value="Genomic_DNA"/>
</dbReference>
<feature type="domain" description="Secretion system C-terminal sorting" evidence="1">
    <location>
        <begin position="1022"/>
        <end position="1092"/>
    </location>
</feature>
<feature type="domain" description="DUF6923" evidence="2">
    <location>
        <begin position="690"/>
        <end position="906"/>
    </location>
</feature>
<protein>
    <recommendedName>
        <fullName evidence="5">Secretion system C-terminal sorting domain-containing protein</fullName>
    </recommendedName>
</protein>
<evidence type="ECO:0008006" key="5">
    <source>
        <dbReference type="Google" id="ProtNLM"/>
    </source>
</evidence>
<proteinExistence type="predicted"/>
<name>A0ABP8M6L2_9BACT</name>